<dbReference type="AlphaFoldDB" id="A0A383EWT2"/>
<feature type="transmembrane region" description="Helical" evidence="1">
    <location>
        <begin position="6"/>
        <end position="24"/>
    </location>
</feature>
<name>A0A383EWT2_9ZZZZ</name>
<keyword evidence="1" id="KW-0472">Membrane</keyword>
<dbReference type="EMBL" id="UINC01229572">
    <property type="protein sequence ID" value="SVE61337.1"/>
    <property type="molecule type" value="Genomic_DNA"/>
</dbReference>
<feature type="non-terminal residue" evidence="2">
    <location>
        <position position="74"/>
    </location>
</feature>
<protein>
    <submittedName>
        <fullName evidence="2">Uncharacterized protein</fullName>
    </submittedName>
</protein>
<reference evidence="2" key="1">
    <citation type="submission" date="2018-05" db="EMBL/GenBank/DDBJ databases">
        <authorList>
            <person name="Lanie J.A."/>
            <person name="Ng W.-L."/>
            <person name="Kazmierczak K.M."/>
            <person name="Andrzejewski T.M."/>
            <person name="Davidsen T.M."/>
            <person name="Wayne K.J."/>
            <person name="Tettelin H."/>
            <person name="Glass J.I."/>
            <person name="Rusch D."/>
            <person name="Podicherti R."/>
            <person name="Tsui H.-C.T."/>
            <person name="Winkler M.E."/>
        </authorList>
    </citation>
    <scope>NUCLEOTIDE SEQUENCE</scope>
</reference>
<keyword evidence="1" id="KW-0812">Transmembrane</keyword>
<evidence type="ECO:0000313" key="2">
    <source>
        <dbReference type="EMBL" id="SVE61337.1"/>
    </source>
</evidence>
<proteinExistence type="predicted"/>
<keyword evidence="1" id="KW-1133">Transmembrane helix</keyword>
<sequence>MPDPLLSLSIFFAMLGAVTALFWPKKGILPRLQRLTSLDERTRLEDAIKHLYTCHSANRQTSLESLAGQLETSR</sequence>
<gene>
    <name evidence="2" type="ORF">METZ01_LOCUS514191</name>
</gene>
<evidence type="ECO:0000256" key="1">
    <source>
        <dbReference type="SAM" id="Phobius"/>
    </source>
</evidence>
<organism evidence="2">
    <name type="scientific">marine metagenome</name>
    <dbReference type="NCBI Taxonomy" id="408172"/>
    <lineage>
        <taxon>unclassified sequences</taxon>
        <taxon>metagenomes</taxon>
        <taxon>ecological metagenomes</taxon>
    </lineage>
</organism>
<accession>A0A383EWT2</accession>